<evidence type="ECO:0000313" key="1">
    <source>
        <dbReference type="EMBL" id="MBL0391702.1"/>
    </source>
</evidence>
<comment type="caution">
    <text evidence="1">The sequence shown here is derived from an EMBL/GenBank/DDBJ whole genome shotgun (WGS) entry which is preliminary data.</text>
</comment>
<dbReference type="RefSeq" id="WP_201674312.1">
    <property type="nucleotide sequence ID" value="NZ_JAEQNE010000002.1"/>
</dbReference>
<protein>
    <submittedName>
        <fullName evidence="1">Uncharacterized protein</fullName>
    </submittedName>
</protein>
<name>A0A936Z199_9BURK</name>
<sequence>MHRLRYALGFCDPDPKVDRQEGRHTGMVRIGNDAFRRWGMAPALADPRQIVSAILHMDRKPPSGQRGNRPAGVSEALSIKYFHCAGCVKCITTEVTRTADFHAPEPPQVAALFLVPMSTKPAPLLAHWHQQAWLGPPHGPAAQASPLTAGNQ</sequence>
<dbReference type="EMBL" id="JAEQNE010000002">
    <property type="protein sequence ID" value="MBL0391702.1"/>
    <property type="molecule type" value="Genomic_DNA"/>
</dbReference>
<reference evidence="1 2" key="1">
    <citation type="journal article" date="2017" name="Int. J. Syst. Evol. Microbiol.">
        <title>Ramlibacter monticola sp. nov., isolated from forest soil.</title>
        <authorList>
            <person name="Chaudhary D.K."/>
            <person name="Kim J."/>
        </authorList>
    </citation>
    <scope>NUCLEOTIDE SEQUENCE [LARGE SCALE GENOMIC DNA]</scope>
    <source>
        <strain evidence="1 2">KACC 19175</strain>
    </source>
</reference>
<dbReference type="Proteomes" id="UP000599109">
    <property type="component" value="Unassembled WGS sequence"/>
</dbReference>
<proteinExistence type="predicted"/>
<organism evidence="1 2">
    <name type="scientific">Ramlibacter monticola</name>
    <dbReference type="NCBI Taxonomy" id="1926872"/>
    <lineage>
        <taxon>Bacteria</taxon>
        <taxon>Pseudomonadati</taxon>
        <taxon>Pseudomonadota</taxon>
        <taxon>Betaproteobacteria</taxon>
        <taxon>Burkholderiales</taxon>
        <taxon>Comamonadaceae</taxon>
        <taxon>Ramlibacter</taxon>
    </lineage>
</organism>
<evidence type="ECO:0000313" key="2">
    <source>
        <dbReference type="Proteomes" id="UP000599109"/>
    </source>
</evidence>
<accession>A0A936Z199</accession>
<keyword evidence="2" id="KW-1185">Reference proteome</keyword>
<gene>
    <name evidence="1" type="ORF">JJ685_11200</name>
</gene>
<dbReference type="AlphaFoldDB" id="A0A936Z199"/>